<reference evidence="2 3" key="1">
    <citation type="submission" date="2016-04" db="EMBL/GenBank/DDBJ databases">
        <title>A degradative enzymes factory behind the ericoid mycorrhizal symbiosis.</title>
        <authorList>
            <consortium name="DOE Joint Genome Institute"/>
            <person name="Martino E."/>
            <person name="Morin E."/>
            <person name="Grelet G."/>
            <person name="Kuo A."/>
            <person name="Kohler A."/>
            <person name="Daghino S."/>
            <person name="Barry K."/>
            <person name="Choi C."/>
            <person name="Cichocki N."/>
            <person name="Clum A."/>
            <person name="Copeland A."/>
            <person name="Hainaut M."/>
            <person name="Haridas S."/>
            <person name="Labutti K."/>
            <person name="Lindquist E."/>
            <person name="Lipzen A."/>
            <person name="Khouja H.-R."/>
            <person name="Murat C."/>
            <person name="Ohm R."/>
            <person name="Olson A."/>
            <person name="Spatafora J."/>
            <person name="Veneault-Fourrey C."/>
            <person name="Henrissat B."/>
            <person name="Grigoriev I."/>
            <person name="Martin F."/>
            <person name="Perotto S."/>
        </authorList>
    </citation>
    <scope>NUCLEOTIDE SEQUENCE [LARGE SCALE GENOMIC DNA]</scope>
    <source>
        <strain evidence="2 3">F</strain>
    </source>
</reference>
<dbReference type="STRING" id="1149755.A0A2J6R0I4"/>
<protein>
    <recommendedName>
        <fullName evidence="1">GPI inositol-deacylase winged helix domain-containing protein</fullName>
    </recommendedName>
</protein>
<dbReference type="EMBL" id="KZ613960">
    <property type="protein sequence ID" value="PMD32028.1"/>
    <property type="molecule type" value="Genomic_DNA"/>
</dbReference>
<dbReference type="Proteomes" id="UP000235786">
    <property type="component" value="Unassembled WGS sequence"/>
</dbReference>
<feature type="non-terminal residue" evidence="2">
    <location>
        <position position="1"/>
    </location>
</feature>
<proteinExistence type="predicted"/>
<dbReference type="InterPro" id="IPR054471">
    <property type="entry name" value="GPIID_WHD"/>
</dbReference>
<gene>
    <name evidence="2" type="ORF">L207DRAFT_392842</name>
</gene>
<evidence type="ECO:0000313" key="3">
    <source>
        <dbReference type="Proteomes" id="UP000235786"/>
    </source>
</evidence>
<dbReference type="Pfam" id="PF22939">
    <property type="entry name" value="WHD_GPIID"/>
    <property type="match status" value="1"/>
</dbReference>
<evidence type="ECO:0000313" key="2">
    <source>
        <dbReference type="EMBL" id="PMD32028.1"/>
    </source>
</evidence>
<dbReference type="AlphaFoldDB" id="A0A2J6R0I4"/>
<feature type="non-terminal residue" evidence="2">
    <location>
        <position position="161"/>
    </location>
</feature>
<accession>A0A2J6R0I4</accession>
<dbReference type="PANTHER" id="PTHR10039">
    <property type="entry name" value="AMELOGENIN"/>
    <property type="match status" value="1"/>
</dbReference>
<organism evidence="2 3">
    <name type="scientific">Hyaloscypha variabilis (strain UAMH 11265 / GT02V1 / F)</name>
    <name type="common">Meliniomyces variabilis</name>
    <dbReference type="NCBI Taxonomy" id="1149755"/>
    <lineage>
        <taxon>Eukaryota</taxon>
        <taxon>Fungi</taxon>
        <taxon>Dikarya</taxon>
        <taxon>Ascomycota</taxon>
        <taxon>Pezizomycotina</taxon>
        <taxon>Leotiomycetes</taxon>
        <taxon>Helotiales</taxon>
        <taxon>Hyaloscyphaceae</taxon>
        <taxon>Hyaloscypha</taxon>
        <taxon>Hyaloscypha variabilis</taxon>
    </lineage>
</organism>
<name>A0A2J6R0I4_HYAVF</name>
<feature type="domain" description="GPI inositol-deacylase winged helix" evidence="1">
    <location>
        <begin position="57"/>
        <end position="134"/>
    </location>
</feature>
<keyword evidence="3" id="KW-1185">Reference proteome</keyword>
<dbReference type="OrthoDB" id="7464126at2759"/>
<sequence length="161" mass="18932">HVGRFLWVSFQVDDLCKAESDFEIRQALVNLPRSLSEAYDRLFSQIGDNEQIKYISKMFKWILSARRPLTLNELAEAIAFDVDDTSWDARKIPTMSRLLQVCKRLIEFDEESQTVKFSHYTVQQYLLSHLSARKEFRFTKRDANNTIGELCVTYLSFSDFE</sequence>
<evidence type="ECO:0000259" key="1">
    <source>
        <dbReference type="Pfam" id="PF22939"/>
    </source>
</evidence>